<gene>
    <name evidence="3" type="ORF">APE01nite_08960</name>
</gene>
<protein>
    <recommendedName>
        <fullName evidence="5">Anaphase-promoting complex subunit 4 WD40 domain-containing protein</fullName>
    </recommendedName>
</protein>
<dbReference type="AlphaFoldDB" id="A0A4Y3TUB9"/>
<dbReference type="InterPro" id="IPR001680">
    <property type="entry name" value="WD40_rpt"/>
</dbReference>
<dbReference type="InterPro" id="IPR011047">
    <property type="entry name" value="Quinoprotein_ADH-like_sf"/>
</dbReference>
<dbReference type="PANTHER" id="PTHR19857:SF8">
    <property type="entry name" value="ANGIO-ASSOCIATED MIGRATORY CELL PROTEIN"/>
    <property type="match status" value="1"/>
</dbReference>
<reference evidence="3 4" key="1">
    <citation type="submission" date="2019-06" db="EMBL/GenBank/DDBJ databases">
        <title>Whole genome shotgun sequence of Acetobacter peroxydans NBRC 13755.</title>
        <authorList>
            <person name="Hosoyama A."/>
            <person name="Uohara A."/>
            <person name="Ohji S."/>
            <person name="Ichikawa N."/>
        </authorList>
    </citation>
    <scope>NUCLEOTIDE SEQUENCE [LARGE SCALE GENOMIC DNA]</scope>
    <source>
        <strain evidence="3 4">NBRC 13755</strain>
    </source>
</reference>
<sequence>MSTLRENTTAPHGLIDSRGGVRVVEGEITACVATRDSSRLGFSTAEGDIIVLHREDIRNPASWTSHAVHDGPALSLCADTLPDCFLSGGDDGRLCRLDPTGEIEELGKGRRWVEHVATYVDPKVALVASASGKMVELRDATGRTVTRTLEHPSTVGGMVFDPRGKRIAVSHYNGVSLWFTQSKDGSPRQLEWKGSHLGIAMHPQGEAVVTAMQDNDLHGWRLSDGHNMRMSGYPTKVRSMAFTRDGKWLVTGGADVVVMWSFTGTGPMGKPPVELPGSGGALCTRVACHPTQDVVAAGFADGSVLMIDIETRRVLPVSLGQGGSITALAYSPDGCTLGFGTEEGLIGAVTLASE</sequence>
<evidence type="ECO:0000313" key="3">
    <source>
        <dbReference type="EMBL" id="GEB85099.1"/>
    </source>
</evidence>
<name>A0A4Y3TUB9_9PROT</name>
<dbReference type="InterPro" id="IPR051179">
    <property type="entry name" value="WD_repeat_multifunction"/>
</dbReference>
<evidence type="ECO:0000313" key="4">
    <source>
        <dbReference type="Proteomes" id="UP000317730"/>
    </source>
</evidence>
<keyword evidence="4" id="KW-1185">Reference proteome</keyword>
<keyword evidence="2" id="KW-0677">Repeat</keyword>
<organism evidence="3 4">
    <name type="scientific">Acetobacter peroxydans</name>
    <dbReference type="NCBI Taxonomy" id="104098"/>
    <lineage>
        <taxon>Bacteria</taxon>
        <taxon>Pseudomonadati</taxon>
        <taxon>Pseudomonadota</taxon>
        <taxon>Alphaproteobacteria</taxon>
        <taxon>Acetobacterales</taxon>
        <taxon>Acetobacteraceae</taxon>
        <taxon>Acetobacter</taxon>
    </lineage>
</organism>
<evidence type="ECO:0008006" key="5">
    <source>
        <dbReference type="Google" id="ProtNLM"/>
    </source>
</evidence>
<dbReference type="PANTHER" id="PTHR19857">
    <property type="entry name" value="MITOCHONDRIAL DIVISION PROTEIN 1-RELATED"/>
    <property type="match status" value="1"/>
</dbReference>
<dbReference type="OrthoDB" id="9814620at2"/>
<accession>A0A4Y3TUB9</accession>
<dbReference type="EMBL" id="BJMV01000003">
    <property type="protein sequence ID" value="GEB85099.1"/>
    <property type="molecule type" value="Genomic_DNA"/>
</dbReference>
<evidence type="ECO:0000256" key="2">
    <source>
        <dbReference type="ARBA" id="ARBA00022737"/>
    </source>
</evidence>
<keyword evidence="1" id="KW-0853">WD repeat</keyword>
<dbReference type="SMART" id="SM00320">
    <property type="entry name" value="WD40"/>
    <property type="match status" value="5"/>
</dbReference>
<proteinExistence type="predicted"/>
<evidence type="ECO:0000256" key="1">
    <source>
        <dbReference type="ARBA" id="ARBA00022574"/>
    </source>
</evidence>
<dbReference type="Gene3D" id="2.130.10.10">
    <property type="entry name" value="YVTN repeat-like/Quinoprotein amine dehydrogenase"/>
    <property type="match status" value="2"/>
</dbReference>
<dbReference type="Proteomes" id="UP000317730">
    <property type="component" value="Unassembled WGS sequence"/>
</dbReference>
<dbReference type="RefSeq" id="WP_141375021.1">
    <property type="nucleotide sequence ID" value="NZ_BAPL01000015.1"/>
</dbReference>
<comment type="caution">
    <text evidence="3">The sequence shown here is derived from an EMBL/GenBank/DDBJ whole genome shotgun (WGS) entry which is preliminary data.</text>
</comment>
<dbReference type="SUPFAM" id="SSF50998">
    <property type="entry name" value="Quinoprotein alcohol dehydrogenase-like"/>
    <property type="match status" value="1"/>
</dbReference>
<dbReference type="Pfam" id="PF00400">
    <property type="entry name" value="WD40"/>
    <property type="match status" value="1"/>
</dbReference>
<dbReference type="InterPro" id="IPR015943">
    <property type="entry name" value="WD40/YVTN_repeat-like_dom_sf"/>
</dbReference>